<dbReference type="AlphaFoldDB" id="U4L9E7"/>
<gene>
    <name evidence="1" type="ORF">PCON_02149</name>
</gene>
<protein>
    <submittedName>
        <fullName evidence="1">Uncharacterized protein</fullName>
    </submittedName>
</protein>
<proteinExistence type="predicted"/>
<evidence type="ECO:0000313" key="2">
    <source>
        <dbReference type="Proteomes" id="UP000018144"/>
    </source>
</evidence>
<evidence type="ECO:0000313" key="1">
    <source>
        <dbReference type="EMBL" id="CCX15723.1"/>
    </source>
</evidence>
<dbReference type="Proteomes" id="UP000018144">
    <property type="component" value="Unassembled WGS sequence"/>
</dbReference>
<accession>U4L9E7</accession>
<organism evidence="1 2">
    <name type="scientific">Pyronema omphalodes (strain CBS 100304)</name>
    <name type="common">Pyronema confluens</name>
    <dbReference type="NCBI Taxonomy" id="1076935"/>
    <lineage>
        <taxon>Eukaryota</taxon>
        <taxon>Fungi</taxon>
        <taxon>Dikarya</taxon>
        <taxon>Ascomycota</taxon>
        <taxon>Pezizomycotina</taxon>
        <taxon>Pezizomycetes</taxon>
        <taxon>Pezizales</taxon>
        <taxon>Pyronemataceae</taxon>
        <taxon>Pyronema</taxon>
    </lineage>
</organism>
<keyword evidence="2" id="KW-1185">Reference proteome</keyword>
<sequence>MSSIVNSAAIVNASIIGNDNDQTAMNKFQVAMNVAHLGSLYSLIATAASHPNLPPSFTLHKNVPIELQGMDMAPAYVGASTNEPNTSANSVPSAPMSIMLASPPIARRAYVDTYVAPSVINVRMAFKVIRPNADLPHGKSEIRIFPGNGRSHLIVVDDDVVERLRLRTVHEPLKKKLVKKMECERAGRVTKKPMTPRKVHKPDSRSKKLDAETTKLYVALGKIRA</sequence>
<dbReference type="OrthoDB" id="5465229at2759"/>
<name>U4L9E7_PYROM</name>
<dbReference type="EMBL" id="HF936252">
    <property type="protein sequence ID" value="CCX15723.1"/>
    <property type="molecule type" value="Genomic_DNA"/>
</dbReference>
<reference evidence="1 2" key="1">
    <citation type="journal article" date="2013" name="PLoS Genet.">
        <title>The genome and development-dependent transcriptomes of Pyronema confluens: a window into fungal evolution.</title>
        <authorList>
            <person name="Traeger S."/>
            <person name="Altegoer F."/>
            <person name="Freitag M."/>
            <person name="Gabaldon T."/>
            <person name="Kempken F."/>
            <person name="Kumar A."/>
            <person name="Marcet-Houben M."/>
            <person name="Poggeler S."/>
            <person name="Stajich J.E."/>
            <person name="Nowrousian M."/>
        </authorList>
    </citation>
    <scope>NUCLEOTIDE SEQUENCE [LARGE SCALE GENOMIC DNA]</scope>
    <source>
        <strain evidence="2">CBS 100304</strain>
        <tissue evidence="1">Vegetative mycelium</tissue>
    </source>
</reference>